<dbReference type="InterPro" id="IPR011990">
    <property type="entry name" value="TPR-like_helical_dom_sf"/>
</dbReference>
<protein>
    <recommendedName>
        <fullName evidence="4">Sel1 repeat family protein</fullName>
    </recommendedName>
</protein>
<dbReference type="SUPFAM" id="SSF81901">
    <property type="entry name" value="HCP-like"/>
    <property type="match status" value="1"/>
</dbReference>
<dbReference type="EMBL" id="QGLR01000010">
    <property type="protein sequence ID" value="PXZ07156.1"/>
    <property type="molecule type" value="Genomic_DNA"/>
</dbReference>
<dbReference type="AlphaFoldDB" id="A0A2V4E8A5"/>
<name>A0A2V4E8A5_9GAMM</name>
<comment type="caution">
    <text evidence="2">The sequence shown here is derived from an EMBL/GenBank/DDBJ whole genome shotgun (WGS) entry which is preliminary data.</text>
</comment>
<reference evidence="2 3" key="1">
    <citation type="submission" date="2018-05" db="EMBL/GenBank/DDBJ databases">
        <title>Reference genomes for bee gut microbiota database.</title>
        <authorList>
            <person name="Ellegaard K.M."/>
        </authorList>
    </citation>
    <scope>NUCLEOTIDE SEQUENCE [LARGE SCALE GENOMIC DNA]</scope>
    <source>
        <strain evidence="2 3">ESL0182</strain>
    </source>
</reference>
<sequence length="72" mass="8419">MKKGLLVILSLLFSFAGYANQCSEYWYKENYKKAFTPCKKDAEQGNAEAQFFLDYMYDDGEGTEQDKQKAFY</sequence>
<dbReference type="OrthoDB" id="80091at2"/>
<dbReference type="Proteomes" id="UP000247932">
    <property type="component" value="Unassembled WGS sequence"/>
</dbReference>
<feature type="chain" id="PRO_5016020459" description="Sel1 repeat family protein" evidence="1">
    <location>
        <begin position="20"/>
        <end position="72"/>
    </location>
</feature>
<evidence type="ECO:0008006" key="4">
    <source>
        <dbReference type="Google" id="ProtNLM"/>
    </source>
</evidence>
<evidence type="ECO:0000313" key="3">
    <source>
        <dbReference type="Proteomes" id="UP000247932"/>
    </source>
</evidence>
<evidence type="ECO:0000313" key="2">
    <source>
        <dbReference type="EMBL" id="PXZ07156.1"/>
    </source>
</evidence>
<organism evidence="2 3">
    <name type="scientific">Gilliamella apicola</name>
    <dbReference type="NCBI Taxonomy" id="1196095"/>
    <lineage>
        <taxon>Bacteria</taxon>
        <taxon>Pseudomonadati</taxon>
        <taxon>Pseudomonadota</taxon>
        <taxon>Gammaproteobacteria</taxon>
        <taxon>Orbales</taxon>
        <taxon>Orbaceae</taxon>
        <taxon>Gilliamella</taxon>
    </lineage>
</organism>
<keyword evidence="1" id="KW-0732">Signal</keyword>
<evidence type="ECO:0000256" key="1">
    <source>
        <dbReference type="SAM" id="SignalP"/>
    </source>
</evidence>
<feature type="signal peptide" evidence="1">
    <location>
        <begin position="1"/>
        <end position="19"/>
    </location>
</feature>
<dbReference type="RefSeq" id="WP_110433737.1">
    <property type="nucleotide sequence ID" value="NZ_QGLR01000010.1"/>
</dbReference>
<gene>
    <name evidence="2" type="ORF">DKK70_09210</name>
</gene>
<proteinExistence type="predicted"/>
<keyword evidence="3" id="KW-1185">Reference proteome</keyword>
<dbReference type="Gene3D" id="1.25.40.10">
    <property type="entry name" value="Tetratricopeptide repeat domain"/>
    <property type="match status" value="1"/>
</dbReference>
<accession>A0A2V4E8A5</accession>